<evidence type="ECO:0000313" key="2">
    <source>
        <dbReference type="EMBL" id="KZT76418.1"/>
    </source>
</evidence>
<proteinExistence type="predicted"/>
<gene>
    <name evidence="2" type="ORF">F511_46558</name>
</gene>
<sequence>MNKAEMLEALKERKSKSGAASSSHPPSKEKRQAPSEKERRKKHRHEEKGAGSTQESIPEVTISEPVDPTTKDPEQQSTEVPYTLLDASTLSFVSNPSGPASLDFIRHLVPDQDFDQLRRLLTLGFSRLPGSTLCSPWHGLEKQRIVSPRFVQRSSRPNALWMGCLVAMRP</sequence>
<dbReference type="AlphaFoldDB" id="A0A2Z7A052"/>
<protein>
    <submittedName>
        <fullName evidence="2">Uncharacterized protein</fullName>
    </submittedName>
</protein>
<dbReference type="EMBL" id="KV123849">
    <property type="protein sequence ID" value="KZT76418.1"/>
    <property type="molecule type" value="Genomic_DNA"/>
</dbReference>
<keyword evidence="3" id="KW-1185">Reference proteome</keyword>
<evidence type="ECO:0000313" key="3">
    <source>
        <dbReference type="Proteomes" id="UP000250235"/>
    </source>
</evidence>
<evidence type="ECO:0000256" key="1">
    <source>
        <dbReference type="SAM" id="MobiDB-lite"/>
    </source>
</evidence>
<feature type="region of interest" description="Disordered" evidence="1">
    <location>
        <begin position="1"/>
        <end position="80"/>
    </location>
</feature>
<name>A0A2Z7A052_9LAMI</name>
<feature type="compositionally biased region" description="Basic and acidic residues" evidence="1">
    <location>
        <begin position="1"/>
        <end position="12"/>
    </location>
</feature>
<dbReference type="Proteomes" id="UP000250235">
    <property type="component" value="Unassembled WGS sequence"/>
</dbReference>
<organism evidence="2 3">
    <name type="scientific">Dorcoceras hygrometricum</name>
    <dbReference type="NCBI Taxonomy" id="472368"/>
    <lineage>
        <taxon>Eukaryota</taxon>
        <taxon>Viridiplantae</taxon>
        <taxon>Streptophyta</taxon>
        <taxon>Embryophyta</taxon>
        <taxon>Tracheophyta</taxon>
        <taxon>Spermatophyta</taxon>
        <taxon>Magnoliopsida</taxon>
        <taxon>eudicotyledons</taxon>
        <taxon>Gunneridae</taxon>
        <taxon>Pentapetalae</taxon>
        <taxon>asterids</taxon>
        <taxon>lamiids</taxon>
        <taxon>Lamiales</taxon>
        <taxon>Gesneriaceae</taxon>
        <taxon>Didymocarpoideae</taxon>
        <taxon>Trichosporeae</taxon>
        <taxon>Loxocarpinae</taxon>
        <taxon>Dorcoceras</taxon>
    </lineage>
</organism>
<reference evidence="2 3" key="1">
    <citation type="journal article" date="2015" name="Proc. Natl. Acad. Sci. U.S.A.">
        <title>The resurrection genome of Boea hygrometrica: A blueprint for survival of dehydration.</title>
        <authorList>
            <person name="Xiao L."/>
            <person name="Yang G."/>
            <person name="Zhang L."/>
            <person name="Yang X."/>
            <person name="Zhao S."/>
            <person name="Ji Z."/>
            <person name="Zhou Q."/>
            <person name="Hu M."/>
            <person name="Wang Y."/>
            <person name="Chen M."/>
            <person name="Xu Y."/>
            <person name="Jin H."/>
            <person name="Xiao X."/>
            <person name="Hu G."/>
            <person name="Bao F."/>
            <person name="Hu Y."/>
            <person name="Wan P."/>
            <person name="Li L."/>
            <person name="Deng X."/>
            <person name="Kuang T."/>
            <person name="Xiang C."/>
            <person name="Zhu J.K."/>
            <person name="Oliver M.J."/>
            <person name="He Y."/>
        </authorList>
    </citation>
    <scope>NUCLEOTIDE SEQUENCE [LARGE SCALE GENOMIC DNA]</scope>
    <source>
        <strain evidence="3">cv. XS01</strain>
    </source>
</reference>
<feature type="compositionally biased region" description="Basic and acidic residues" evidence="1">
    <location>
        <begin position="26"/>
        <end position="38"/>
    </location>
</feature>
<accession>A0A2Z7A052</accession>